<sequence>MQMQNVLDAVARENEHTVQAFSPPDSRITRKRGSDQPHPRLPCSGGGGCAHGNKMANDVLPDDVLHLILLRLDSPLWLIRAASACKRWRRAVAGDDGGASFLRLARSLHPPAIAGRYHKIFGPSPIDFVPSSPPPHAKPSRFSSLGFLAVADMSELTVVDCNGGLVLLVDYNPHAPGFVVCDPLTRRHRVIGVPPKERGADYFLSYLFLLHGEDGDISISNFRVFYRFTRHSFRRACVYVSTADDGGGEWRSLWRRPGDLNKDYSRGQHLAGRVDGSLYIGLVNCSILVLDNASLEFSEVDLPTRISVEKSFDIIASSSFRVVHGVGDHPGLPPMSRIVHVRNRELEVFRREHDGSGKWVLEHSSVIPLSTYVDTPLQFEIVDVIADGTGYFILATRVRRLCFSVDLKTMKLTAVPRLTYCETETLEETFTVTLPWPMFMRA</sequence>
<dbReference type="EMBL" id="BQKI01000088">
    <property type="protein sequence ID" value="GJN35496.1"/>
    <property type="molecule type" value="Genomic_DNA"/>
</dbReference>
<dbReference type="InterPro" id="IPR056594">
    <property type="entry name" value="AT5G49610-like_b-prop"/>
</dbReference>
<dbReference type="PANTHER" id="PTHR33207">
    <property type="entry name" value="F-BOX DOMAIN CONTAINING PROTEIN-RELATED"/>
    <property type="match status" value="1"/>
</dbReference>
<feature type="region of interest" description="Disordered" evidence="1">
    <location>
        <begin position="12"/>
        <end position="46"/>
    </location>
</feature>
<evidence type="ECO:0000313" key="4">
    <source>
        <dbReference type="EMBL" id="GJN35496.1"/>
    </source>
</evidence>
<feature type="domain" description="F-box protein AT5G49610-like beta-propeller" evidence="3">
    <location>
        <begin position="158"/>
        <end position="364"/>
    </location>
</feature>
<comment type="caution">
    <text evidence="4">The sequence shown here is derived from an EMBL/GenBank/DDBJ whole genome shotgun (WGS) entry which is preliminary data.</text>
</comment>
<dbReference type="SUPFAM" id="SSF81383">
    <property type="entry name" value="F-box domain"/>
    <property type="match status" value="1"/>
</dbReference>
<dbReference type="Gene3D" id="1.20.1280.50">
    <property type="match status" value="1"/>
</dbReference>
<dbReference type="InterPro" id="IPR001810">
    <property type="entry name" value="F-box_dom"/>
</dbReference>
<dbReference type="Proteomes" id="UP001054889">
    <property type="component" value="Unassembled WGS sequence"/>
</dbReference>
<evidence type="ECO:0000259" key="3">
    <source>
        <dbReference type="Pfam" id="PF23635"/>
    </source>
</evidence>
<proteinExistence type="predicted"/>
<dbReference type="AlphaFoldDB" id="A0AAV5FL56"/>
<evidence type="ECO:0008006" key="6">
    <source>
        <dbReference type="Google" id="ProtNLM"/>
    </source>
</evidence>
<dbReference type="Pfam" id="PF12937">
    <property type="entry name" value="F-box-like"/>
    <property type="match status" value="1"/>
</dbReference>
<accession>A0AAV5FL56</accession>
<protein>
    <recommendedName>
        <fullName evidence="6">F-box domain-containing protein</fullName>
    </recommendedName>
</protein>
<keyword evidence="5" id="KW-1185">Reference proteome</keyword>
<organism evidence="4 5">
    <name type="scientific">Eleusine coracana subsp. coracana</name>
    <dbReference type="NCBI Taxonomy" id="191504"/>
    <lineage>
        <taxon>Eukaryota</taxon>
        <taxon>Viridiplantae</taxon>
        <taxon>Streptophyta</taxon>
        <taxon>Embryophyta</taxon>
        <taxon>Tracheophyta</taxon>
        <taxon>Spermatophyta</taxon>
        <taxon>Magnoliopsida</taxon>
        <taxon>Liliopsida</taxon>
        <taxon>Poales</taxon>
        <taxon>Poaceae</taxon>
        <taxon>PACMAD clade</taxon>
        <taxon>Chloridoideae</taxon>
        <taxon>Cynodonteae</taxon>
        <taxon>Eleusininae</taxon>
        <taxon>Eleusine</taxon>
    </lineage>
</organism>
<reference evidence="4" key="2">
    <citation type="submission" date="2021-12" db="EMBL/GenBank/DDBJ databases">
        <title>Resequencing data analysis of finger millet.</title>
        <authorList>
            <person name="Hatakeyama M."/>
            <person name="Aluri S."/>
            <person name="Balachadran M.T."/>
            <person name="Sivarajan S.R."/>
            <person name="Poveda L."/>
            <person name="Shimizu-Inatsugi R."/>
            <person name="Schlapbach R."/>
            <person name="Sreeman S.M."/>
            <person name="Shimizu K.K."/>
        </authorList>
    </citation>
    <scope>NUCLEOTIDE SEQUENCE</scope>
</reference>
<name>A0AAV5FL56_ELECO</name>
<evidence type="ECO:0000259" key="2">
    <source>
        <dbReference type="Pfam" id="PF12937"/>
    </source>
</evidence>
<evidence type="ECO:0000256" key="1">
    <source>
        <dbReference type="SAM" id="MobiDB-lite"/>
    </source>
</evidence>
<dbReference type="InterPro" id="IPR036047">
    <property type="entry name" value="F-box-like_dom_sf"/>
</dbReference>
<gene>
    <name evidence="4" type="primary">gb24279</name>
    <name evidence="4" type="ORF">PR202_gb24279</name>
</gene>
<feature type="domain" description="F-box" evidence="2">
    <location>
        <begin position="59"/>
        <end position="93"/>
    </location>
</feature>
<evidence type="ECO:0000313" key="5">
    <source>
        <dbReference type="Proteomes" id="UP001054889"/>
    </source>
</evidence>
<reference evidence="4" key="1">
    <citation type="journal article" date="2018" name="DNA Res.">
        <title>Multiple hybrid de novo genome assembly of finger millet, an orphan allotetraploid crop.</title>
        <authorList>
            <person name="Hatakeyama M."/>
            <person name="Aluri S."/>
            <person name="Balachadran M.T."/>
            <person name="Sivarajan S.R."/>
            <person name="Patrignani A."/>
            <person name="Gruter S."/>
            <person name="Poveda L."/>
            <person name="Shimizu-Inatsugi R."/>
            <person name="Baeten J."/>
            <person name="Francoijs K.J."/>
            <person name="Nataraja K.N."/>
            <person name="Reddy Y.A.N."/>
            <person name="Phadnis S."/>
            <person name="Ravikumar R.L."/>
            <person name="Schlapbach R."/>
            <person name="Sreeman S.M."/>
            <person name="Shimizu K.K."/>
        </authorList>
    </citation>
    <scope>NUCLEOTIDE SEQUENCE</scope>
</reference>
<dbReference type="Pfam" id="PF23635">
    <property type="entry name" value="Beta-prop_AT5G49610-like"/>
    <property type="match status" value="1"/>
</dbReference>